<gene>
    <name evidence="2" type="ORF">MBLL_04716</name>
</gene>
<accession>A0A679KJG3</accession>
<keyword evidence="2" id="KW-0614">Plasmid</keyword>
<feature type="region of interest" description="Disordered" evidence="1">
    <location>
        <begin position="1"/>
        <end position="20"/>
    </location>
</feature>
<evidence type="ECO:0000313" key="2">
    <source>
        <dbReference type="EMBL" id="CAA2145589.1"/>
    </source>
</evidence>
<reference evidence="2" key="1">
    <citation type="submission" date="2019-12" db="EMBL/GenBank/DDBJ databases">
        <authorList>
            <person name="Cremers G."/>
        </authorList>
    </citation>
    <scope>NUCLEOTIDE SEQUENCE</scope>
    <source>
        <strain evidence="2">Mbul2</strain>
        <plasmid evidence="2">4</plasmid>
    </source>
</reference>
<dbReference type="AlphaFoldDB" id="A0A679KJG3"/>
<geneLocation type="plasmid" evidence="2">
    <name>4</name>
</geneLocation>
<name>A0A679KJG3_9HYPH</name>
<evidence type="ECO:0000256" key="1">
    <source>
        <dbReference type="SAM" id="MobiDB-lite"/>
    </source>
</evidence>
<sequence>MSLAERAKMETTVAGTETETSALNTMDRLIARAEERHVAQVAYLRGLVARGERITEAMRALVEIEDELVRLNDERLSLMPDVVSAAGVAAEST</sequence>
<dbReference type="EMBL" id="LR743513">
    <property type="protein sequence ID" value="CAA2145589.1"/>
    <property type="molecule type" value="Genomic_DNA"/>
</dbReference>
<protein>
    <submittedName>
        <fullName evidence="2">Uncharacterized protein</fullName>
    </submittedName>
</protein>
<organism evidence="2">
    <name type="scientific">Methylobacterium bullatum</name>
    <dbReference type="NCBI Taxonomy" id="570505"/>
    <lineage>
        <taxon>Bacteria</taxon>
        <taxon>Pseudomonadati</taxon>
        <taxon>Pseudomonadota</taxon>
        <taxon>Alphaproteobacteria</taxon>
        <taxon>Hyphomicrobiales</taxon>
        <taxon>Methylobacteriaceae</taxon>
        <taxon>Methylobacterium</taxon>
    </lineage>
</organism>
<proteinExistence type="predicted"/>